<reference evidence="2" key="2">
    <citation type="submission" date="2015-06" db="UniProtKB">
        <authorList>
            <consortium name="EnsemblMetazoa"/>
        </authorList>
    </citation>
    <scope>IDENTIFICATION</scope>
</reference>
<name>T1GDF4_MEGSC</name>
<reference evidence="3" key="1">
    <citation type="submission" date="2013-02" db="EMBL/GenBank/DDBJ databases">
        <authorList>
            <person name="Hughes D."/>
        </authorList>
    </citation>
    <scope>NUCLEOTIDE SEQUENCE</scope>
    <source>
        <strain>Durham</strain>
        <strain evidence="3">NC isolate 2 -- Noor lab</strain>
    </source>
</reference>
<evidence type="ECO:0000313" key="3">
    <source>
        <dbReference type="Proteomes" id="UP000015102"/>
    </source>
</evidence>
<dbReference type="AlphaFoldDB" id="T1GDF4"/>
<evidence type="ECO:0000256" key="1">
    <source>
        <dbReference type="SAM" id="MobiDB-lite"/>
    </source>
</evidence>
<keyword evidence="3" id="KW-1185">Reference proteome</keyword>
<accession>T1GDF4</accession>
<dbReference type="EnsemblMetazoa" id="MESCA001340-RA">
    <property type="protein sequence ID" value="MESCA001340-PA"/>
    <property type="gene ID" value="MESCA001340"/>
</dbReference>
<feature type="region of interest" description="Disordered" evidence="1">
    <location>
        <begin position="32"/>
        <end position="53"/>
    </location>
</feature>
<dbReference type="Proteomes" id="UP000015102">
    <property type="component" value="Unassembled WGS sequence"/>
</dbReference>
<dbReference type="HOGENOM" id="CLU_2690640_0_0_1"/>
<dbReference type="EMBL" id="CAQQ02391907">
    <property type="status" value="NOT_ANNOTATED_CDS"/>
    <property type="molecule type" value="Genomic_DNA"/>
</dbReference>
<sequence>MRDRNCGSVSEDRWGKRSSWKHKFGVSLPLEEKPGTAWKEREEEVANEPEGRELGIPNWRVTARDRNTWKQYCC</sequence>
<protein>
    <submittedName>
        <fullName evidence="2">Uncharacterized protein</fullName>
    </submittedName>
</protein>
<organism evidence="2 3">
    <name type="scientific">Megaselia scalaris</name>
    <name type="common">Humpbacked fly</name>
    <name type="synonym">Phora scalaris</name>
    <dbReference type="NCBI Taxonomy" id="36166"/>
    <lineage>
        <taxon>Eukaryota</taxon>
        <taxon>Metazoa</taxon>
        <taxon>Ecdysozoa</taxon>
        <taxon>Arthropoda</taxon>
        <taxon>Hexapoda</taxon>
        <taxon>Insecta</taxon>
        <taxon>Pterygota</taxon>
        <taxon>Neoptera</taxon>
        <taxon>Endopterygota</taxon>
        <taxon>Diptera</taxon>
        <taxon>Brachycera</taxon>
        <taxon>Muscomorpha</taxon>
        <taxon>Platypezoidea</taxon>
        <taxon>Phoridae</taxon>
        <taxon>Megaseliini</taxon>
        <taxon>Megaselia</taxon>
    </lineage>
</organism>
<proteinExistence type="predicted"/>
<dbReference type="EMBL" id="CAQQ02391906">
    <property type="status" value="NOT_ANNOTATED_CDS"/>
    <property type="molecule type" value="Genomic_DNA"/>
</dbReference>
<evidence type="ECO:0000313" key="2">
    <source>
        <dbReference type="EnsemblMetazoa" id="MESCA001340-PA"/>
    </source>
</evidence>